<reference evidence="2" key="1">
    <citation type="submission" date="2017-05" db="UniProtKB">
        <authorList>
            <consortium name="EnsemblMetazoa"/>
        </authorList>
    </citation>
    <scope>IDENTIFICATION</scope>
</reference>
<dbReference type="InParanoid" id="A0A1X7VKP1"/>
<sequence>MIVSAIQAAVRKGIDTAVAKTLPAVSLPGSAGPTALTLPSTQDSLTLPSTQAASGLSGGRPPTSTSAFHTLPLVSLGQLPSATATVPSSPKKESPGVIVSPSLPPILSKVIDKVKGAFRGFEGDVPG</sequence>
<dbReference type="AlphaFoldDB" id="A0A1X7VKP1"/>
<proteinExistence type="predicted"/>
<evidence type="ECO:0000313" key="2">
    <source>
        <dbReference type="EnsemblMetazoa" id="Aqu2.1.40385_001"/>
    </source>
</evidence>
<accession>A0A1X7VKP1</accession>
<name>A0A1X7VKP1_AMPQE</name>
<organism evidence="2">
    <name type="scientific">Amphimedon queenslandica</name>
    <name type="common">Sponge</name>
    <dbReference type="NCBI Taxonomy" id="400682"/>
    <lineage>
        <taxon>Eukaryota</taxon>
        <taxon>Metazoa</taxon>
        <taxon>Porifera</taxon>
        <taxon>Demospongiae</taxon>
        <taxon>Heteroscleromorpha</taxon>
        <taxon>Haplosclerida</taxon>
        <taxon>Niphatidae</taxon>
        <taxon>Amphimedon</taxon>
    </lineage>
</organism>
<protein>
    <submittedName>
        <fullName evidence="2">Uncharacterized protein</fullName>
    </submittedName>
</protein>
<evidence type="ECO:0000256" key="1">
    <source>
        <dbReference type="SAM" id="MobiDB-lite"/>
    </source>
</evidence>
<feature type="compositionally biased region" description="Polar residues" evidence="1">
    <location>
        <begin position="37"/>
        <end position="54"/>
    </location>
</feature>
<dbReference type="EnsemblMetazoa" id="Aqu2.1.40385_001">
    <property type="protein sequence ID" value="Aqu2.1.40385_001"/>
    <property type="gene ID" value="Aqu2.1.40385"/>
</dbReference>
<feature type="region of interest" description="Disordered" evidence="1">
    <location>
        <begin position="27"/>
        <end position="69"/>
    </location>
</feature>